<dbReference type="AlphaFoldDB" id="A0A4S4FWJ2"/>
<protein>
    <submittedName>
        <fullName evidence="2">Glycerophosphodiester phosphodiesterase</fullName>
    </submittedName>
</protein>
<evidence type="ECO:0000259" key="1">
    <source>
        <dbReference type="PROSITE" id="PS51704"/>
    </source>
</evidence>
<evidence type="ECO:0000313" key="2">
    <source>
        <dbReference type="EMBL" id="THG34295.1"/>
    </source>
</evidence>
<name>A0A4S4FWJ2_9MICO</name>
<accession>A0A4S4FWJ2</accession>
<feature type="domain" description="GP-PDE" evidence="1">
    <location>
        <begin position="2"/>
        <end position="274"/>
    </location>
</feature>
<dbReference type="PANTHER" id="PTHR46211">
    <property type="entry name" value="GLYCEROPHOSPHORYL DIESTER PHOSPHODIESTERASE"/>
    <property type="match status" value="1"/>
</dbReference>
<reference evidence="2 3" key="1">
    <citation type="submission" date="2019-04" db="EMBL/GenBank/DDBJ databases">
        <authorList>
            <person name="Jiang L."/>
        </authorList>
    </citation>
    <scope>NUCLEOTIDE SEQUENCE [LARGE SCALE GENOMIC DNA]</scope>
    <source>
        <strain evidence="2 3">YIM 131861</strain>
    </source>
</reference>
<dbReference type="InterPro" id="IPR030395">
    <property type="entry name" value="GP_PDE_dom"/>
</dbReference>
<dbReference type="RefSeq" id="WP_136424093.1">
    <property type="nucleotide sequence ID" value="NZ_SSSN01000005.1"/>
</dbReference>
<proteinExistence type="predicted"/>
<dbReference type="OrthoDB" id="9758957at2"/>
<dbReference type="SUPFAM" id="SSF51695">
    <property type="entry name" value="PLC-like phosphodiesterases"/>
    <property type="match status" value="1"/>
</dbReference>
<evidence type="ECO:0000313" key="3">
    <source>
        <dbReference type="Proteomes" id="UP000307380"/>
    </source>
</evidence>
<dbReference type="GO" id="GO:0008081">
    <property type="term" value="F:phosphoric diester hydrolase activity"/>
    <property type="evidence" value="ECO:0007669"/>
    <property type="project" value="InterPro"/>
</dbReference>
<dbReference type="PROSITE" id="PS51704">
    <property type="entry name" value="GP_PDE"/>
    <property type="match status" value="1"/>
</dbReference>
<dbReference type="Gene3D" id="3.20.20.190">
    <property type="entry name" value="Phosphatidylinositol (PI) phosphodiesterase"/>
    <property type="match status" value="1"/>
</dbReference>
<dbReference type="Proteomes" id="UP000307380">
    <property type="component" value="Unassembled WGS sequence"/>
</dbReference>
<dbReference type="EMBL" id="SSSN01000005">
    <property type="protein sequence ID" value="THG34295.1"/>
    <property type="molecule type" value="Genomic_DNA"/>
</dbReference>
<comment type="caution">
    <text evidence="2">The sequence shown here is derived from an EMBL/GenBank/DDBJ whole genome shotgun (WGS) entry which is preliminary data.</text>
</comment>
<dbReference type="Pfam" id="PF03009">
    <property type="entry name" value="GDPD"/>
    <property type="match status" value="1"/>
</dbReference>
<keyword evidence="3" id="KW-1185">Reference proteome</keyword>
<organism evidence="2 3">
    <name type="scientific">Orlajensenia flava</name>
    <dbReference type="NCBI Taxonomy" id="2565934"/>
    <lineage>
        <taxon>Bacteria</taxon>
        <taxon>Bacillati</taxon>
        <taxon>Actinomycetota</taxon>
        <taxon>Actinomycetes</taxon>
        <taxon>Micrococcales</taxon>
        <taxon>Microbacteriaceae</taxon>
        <taxon>Orlajensenia</taxon>
    </lineage>
</organism>
<dbReference type="PANTHER" id="PTHR46211:SF13">
    <property type="entry name" value="GLYCEROPHOSPHODIESTER PHOSPHODIESTERASE 1-RELATED"/>
    <property type="match status" value="1"/>
</dbReference>
<gene>
    <name evidence="2" type="ORF">E6C70_08370</name>
</gene>
<dbReference type="GO" id="GO:0006629">
    <property type="term" value="P:lipid metabolic process"/>
    <property type="evidence" value="ECO:0007669"/>
    <property type="project" value="InterPro"/>
</dbReference>
<sequence>MTLVIAHRGASADEPEQTREAYAAAIAQGADGVECDVRLTADGVVVCLHDGTLDRTSTGTGAVHELTLDELRAFDYGARGRPGTLLTLEELLGLARGARRPLVLAIELKHPNPFGTAIEAAVLEVLDRAGWDARASRIENVRVSLMSFNPESIEVLATVVPAEHLMVLTGDLVLDDVAGELPNELPAAERAALAAQLAEALRVGRSLVDAGAVGQVGPDIELVRADPELVRGWLGAGRTVRVWTVDDAADIELCVALGVSEITTDAPARARAALDEFAARSSIRFPDDPEQEHP</sequence>
<dbReference type="InterPro" id="IPR017946">
    <property type="entry name" value="PLC-like_Pdiesterase_TIM-brl"/>
</dbReference>